<comment type="function">
    <text evidence="3">Plays a central role in 2-thiolation of mcm(5)S(2)U at tRNA wobble positions of tRNA(Lys), tRNA(Glu) and tRNA(Gln). May act by forming a heterodimer with NCS6 that ligates sulfur from thiocarboxylated URM1 onto the uridine of tRNAs at wobble position. Prior mcm(5) tRNA modification by the elongator complex is required for 2-thiolation. May also be involved in protein urmylation.</text>
</comment>
<name>A0AAD3YBV3_9TREE</name>
<keyword evidence="1 3" id="KW-0963">Cytoplasm</keyword>
<comment type="subcellular location">
    <subcellularLocation>
        <location evidence="3">Cytoplasm</location>
    </subcellularLocation>
</comment>
<feature type="compositionally biased region" description="Low complexity" evidence="4">
    <location>
        <begin position="183"/>
        <end position="195"/>
    </location>
</feature>
<dbReference type="AlphaFoldDB" id="A0AAD3YBV3"/>
<dbReference type="SUPFAM" id="SSF52402">
    <property type="entry name" value="Adenine nucleotide alpha hydrolases-like"/>
    <property type="match status" value="1"/>
</dbReference>
<dbReference type="GO" id="GO:0016783">
    <property type="term" value="F:sulfurtransferase activity"/>
    <property type="evidence" value="ECO:0007669"/>
    <property type="project" value="TreeGrafter"/>
</dbReference>
<dbReference type="PANTHER" id="PTHR20882">
    <property type="entry name" value="CYTOPLASMIC TRNA 2-THIOLATION PROTEIN 2"/>
    <property type="match status" value="1"/>
</dbReference>
<keyword evidence="6" id="KW-1185">Reference proteome</keyword>
<dbReference type="InterPro" id="IPR014729">
    <property type="entry name" value="Rossmann-like_a/b/a_fold"/>
</dbReference>
<dbReference type="PANTHER" id="PTHR20882:SF14">
    <property type="entry name" value="CYTOPLASMIC TRNA 2-THIOLATION PROTEIN 2"/>
    <property type="match status" value="1"/>
</dbReference>
<comment type="pathway">
    <text evidence="3">tRNA modification; 5-methoxycarbonylmethyl-2-thiouridine-tRNA biosynthesis.</text>
</comment>
<evidence type="ECO:0000256" key="4">
    <source>
        <dbReference type="SAM" id="MobiDB-lite"/>
    </source>
</evidence>
<evidence type="ECO:0000313" key="6">
    <source>
        <dbReference type="Proteomes" id="UP001222932"/>
    </source>
</evidence>
<dbReference type="GO" id="GO:0016779">
    <property type="term" value="F:nucleotidyltransferase activity"/>
    <property type="evidence" value="ECO:0007669"/>
    <property type="project" value="UniProtKB-UniRule"/>
</dbReference>
<evidence type="ECO:0000256" key="2">
    <source>
        <dbReference type="ARBA" id="ARBA00022694"/>
    </source>
</evidence>
<feature type="region of interest" description="Disordered" evidence="4">
    <location>
        <begin position="152"/>
        <end position="195"/>
    </location>
</feature>
<organism evidence="5 6">
    <name type="scientific">Cutaneotrichosporon spelunceum</name>
    <dbReference type="NCBI Taxonomy" id="1672016"/>
    <lineage>
        <taxon>Eukaryota</taxon>
        <taxon>Fungi</taxon>
        <taxon>Dikarya</taxon>
        <taxon>Basidiomycota</taxon>
        <taxon>Agaricomycotina</taxon>
        <taxon>Tremellomycetes</taxon>
        <taxon>Trichosporonales</taxon>
        <taxon>Trichosporonaceae</taxon>
        <taxon>Cutaneotrichosporon</taxon>
    </lineage>
</organism>
<evidence type="ECO:0000313" key="5">
    <source>
        <dbReference type="EMBL" id="GMK56483.1"/>
    </source>
</evidence>
<keyword evidence="2 3" id="KW-0819">tRNA processing</keyword>
<protein>
    <recommendedName>
        <fullName evidence="3">Cytoplasmic tRNA 2-thiolation protein 2</fullName>
    </recommendedName>
</protein>
<feature type="compositionally biased region" description="Acidic residues" evidence="4">
    <location>
        <begin position="155"/>
        <end position="177"/>
    </location>
</feature>
<accession>A0AAD3YBV3</accession>
<dbReference type="GO" id="GO:0002143">
    <property type="term" value="P:tRNA wobble position uridine thiolation"/>
    <property type="evidence" value="ECO:0007669"/>
    <property type="project" value="TreeGrafter"/>
</dbReference>
<dbReference type="Pfam" id="PF10288">
    <property type="entry name" value="CTU2"/>
    <property type="match status" value="1"/>
</dbReference>
<proteinExistence type="inferred from homology"/>
<dbReference type="Proteomes" id="UP001222932">
    <property type="component" value="Unassembled WGS sequence"/>
</dbReference>
<reference evidence="5" key="1">
    <citation type="journal article" date="2023" name="BMC Genomics">
        <title>Chromosome-level genome assemblies of Cutaneotrichosporon spp. (Trichosporonales, Basidiomycota) reveal imbalanced evolution between nucleotide sequences and chromosome synteny.</title>
        <authorList>
            <person name="Kobayashi Y."/>
            <person name="Kayamori A."/>
            <person name="Aoki K."/>
            <person name="Shiwa Y."/>
            <person name="Matsutani M."/>
            <person name="Fujita N."/>
            <person name="Sugita T."/>
            <person name="Iwasaki W."/>
            <person name="Tanaka N."/>
            <person name="Takashima M."/>
        </authorList>
    </citation>
    <scope>NUCLEOTIDE SEQUENCE</scope>
    <source>
        <strain evidence="5">HIS016</strain>
    </source>
</reference>
<dbReference type="HAMAP" id="MF_03054">
    <property type="entry name" value="CTU2"/>
    <property type="match status" value="1"/>
</dbReference>
<dbReference type="GO" id="GO:0005829">
    <property type="term" value="C:cytosol"/>
    <property type="evidence" value="ECO:0007669"/>
    <property type="project" value="TreeGrafter"/>
</dbReference>
<evidence type="ECO:0000256" key="1">
    <source>
        <dbReference type="ARBA" id="ARBA00022490"/>
    </source>
</evidence>
<dbReference type="InterPro" id="IPR019407">
    <property type="entry name" value="CTU2"/>
</dbReference>
<dbReference type="EMBL" id="BTCM01000003">
    <property type="protein sequence ID" value="GMK56483.1"/>
    <property type="molecule type" value="Genomic_DNA"/>
</dbReference>
<dbReference type="GO" id="GO:0032447">
    <property type="term" value="P:protein urmylation"/>
    <property type="evidence" value="ECO:0007669"/>
    <property type="project" value="UniProtKB-UniRule"/>
</dbReference>
<reference evidence="5" key="2">
    <citation type="submission" date="2023-06" db="EMBL/GenBank/DDBJ databases">
        <authorList>
            <person name="Kobayashi Y."/>
            <person name="Kayamori A."/>
            <person name="Aoki K."/>
            <person name="Shiwa Y."/>
            <person name="Fujita N."/>
            <person name="Sugita T."/>
            <person name="Iwasaki W."/>
            <person name="Tanaka N."/>
            <person name="Takashima M."/>
        </authorList>
    </citation>
    <scope>NUCLEOTIDE SEQUENCE</scope>
    <source>
        <strain evidence="5">HIS016</strain>
    </source>
</reference>
<dbReference type="GO" id="GO:0000049">
    <property type="term" value="F:tRNA binding"/>
    <property type="evidence" value="ECO:0007669"/>
    <property type="project" value="InterPro"/>
</dbReference>
<gene>
    <name evidence="3" type="primary">NCS2</name>
    <name evidence="3" type="synonym">CTU2</name>
    <name evidence="5" type="ORF">CspeluHIS016_0303230</name>
</gene>
<dbReference type="Gene3D" id="3.40.50.620">
    <property type="entry name" value="HUPs"/>
    <property type="match status" value="1"/>
</dbReference>
<comment type="caution">
    <text evidence="5">The sequence shown here is derived from an EMBL/GenBank/DDBJ whole genome shotgun (WGS) entry which is preliminary data.</text>
</comment>
<evidence type="ECO:0000256" key="3">
    <source>
        <dbReference type="HAMAP-Rule" id="MF_03054"/>
    </source>
</evidence>
<sequence>MPRPRRPRGGCSRCGAKAQYLVRDLLFCRPCFTKHIHHRLGRTINGPLAASSRPNITARPPPQAGGALLALSGGAGSTALLDYLVERRYLGTAETPRVPPVWPTAYAVHVVFPGADEKAWLRAMVERRGIKYLSVRAEDVFDPSLGRRIAREAGVAEDEGDDTPVDAADNADADADAVDTHTADTVTDSDTTTDTADTANTARLAALLASLRPASRPTVHAHILDAVLDTVAASLRVSHLVLGETATREAQRVVAGTAHGRGFSLPLDLVTLSPGFSVPPPSSVLETLSTASAASGAPVGEAGGGGAQGHRVSRLRGARELTVKEAALYCHARGLQTFNFREGSERRSVEGLTERFVATLSTRHPATVGAITRTAAKLTYTGGDEPPCPLCRRPADPGIREWRARASLTFLPVTAAAKAEGMPAKAEEAADELDPHELDPLLCYACSTTLRGRKAGPMPPFVVDGVRRRNEARRVSQDEMRAAIADFLLE</sequence>
<comment type="similarity">
    <text evidence="3">Belongs to the CTU2/NCS2 family.</text>
</comment>